<evidence type="ECO:0000256" key="1">
    <source>
        <dbReference type="SAM" id="SignalP"/>
    </source>
</evidence>
<keyword evidence="3" id="KW-1185">Reference proteome</keyword>
<proteinExistence type="predicted"/>
<organism evidence="2 3">
    <name type="scientific">Caerostris extrusa</name>
    <name type="common">Bark spider</name>
    <name type="synonym">Caerostris bankana</name>
    <dbReference type="NCBI Taxonomy" id="172846"/>
    <lineage>
        <taxon>Eukaryota</taxon>
        <taxon>Metazoa</taxon>
        <taxon>Ecdysozoa</taxon>
        <taxon>Arthropoda</taxon>
        <taxon>Chelicerata</taxon>
        <taxon>Arachnida</taxon>
        <taxon>Araneae</taxon>
        <taxon>Araneomorphae</taxon>
        <taxon>Entelegynae</taxon>
        <taxon>Araneoidea</taxon>
        <taxon>Araneidae</taxon>
        <taxon>Caerostris</taxon>
    </lineage>
</organism>
<protein>
    <submittedName>
        <fullName evidence="2">Uncharacterized protein</fullName>
    </submittedName>
</protein>
<dbReference type="AlphaFoldDB" id="A0AAV4M9C9"/>
<gene>
    <name evidence="2" type="ORF">CEXT_47611</name>
</gene>
<name>A0AAV4M9C9_CAEEX</name>
<reference evidence="2 3" key="1">
    <citation type="submission" date="2021-06" db="EMBL/GenBank/DDBJ databases">
        <title>Caerostris extrusa draft genome.</title>
        <authorList>
            <person name="Kono N."/>
            <person name="Arakawa K."/>
        </authorList>
    </citation>
    <scope>NUCLEOTIDE SEQUENCE [LARGE SCALE GENOMIC DNA]</scope>
</reference>
<dbReference type="Proteomes" id="UP001054945">
    <property type="component" value="Unassembled WGS sequence"/>
</dbReference>
<comment type="caution">
    <text evidence="2">The sequence shown here is derived from an EMBL/GenBank/DDBJ whole genome shotgun (WGS) entry which is preliminary data.</text>
</comment>
<accession>A0AAV4M9C9</accession>
<sequence>MLHSWPPRSPDMPHMIFVFLSGLFVVKTSSQSYPISKIVGTSFLQVSSGKKIVNVFALSVRWVLLWGLVYVKPLEKHFALSTPKWIYRRIERRKIFPNYMELTVILRRKTPA</sequence>
<evidence type="ECO:0000313" key="2">
    <source>
        <dbReference type="EMBL" id="GIX68493.1"/>
    </source>
</evidence>
<evidence type="ECO:0000313" key="3">
    <source>
        <dbReference type="Proteomes" id="UP001054945"/>
    </source>
</evidence>
<feature type="chain" id="PRO_5043808692" evidence="1">
    <location>
        <begin position="31"/>
        <end position="112"/>
    </location>
</feature>
<dbReference type="EMBL" id="BPLR01019494">
    <property type="protein sequence ID" value="GIX68493.1"/>
    <property type="molecule type" value="Genomic_DNA"/>
</dbReference>
<keyword evidence="1" id="KW-0732">Signal</keyword>
<feature type="signal peptide" evidence="1">
    <location>
        <begin position="1"/>
        <end position="30"/>
    </location>
</feature>